<evidence type="ECO:0000256" key="1">
    <source>
        <dbReference type="SAM" id="Phobius"/>
    </source>
</evidence>
<organism evidence="3 4">
    <name type="scientific">Rudaeicoccus suwonensis</name>
    <dbReference type="NCBI Taxonomy" id="657409"/>
    <lineage>
        <taxon>Bacteria</taxon>
        <taxon>Bacillati</taxon>
        <taxon>Actinomycetota</taxon>
        <taxon>Actinomycetes</taxon>
        <taxon>Micrococcales</taxon>
        <taxon>Dermacoccaceae</taxon>
        <taxon>Rudaeicoccus</taxon>
    </lineage>
</organism>
<dbReference type="AlphaFoldDB" id="A0A561E8W3"/>
<comment type="caution">
    <text evidence="3">The sequence shown here is derived from an EMBL/GenBank/DDBJ whole genome shotgun (WGS) entry which is preliminary data.</text>
</comment>
<feature type="transmembrane region" description="Helical" evidence="1">
    <location>
        <begin position="58"/>
        <end position="78"/>
    </location>
</feature>
<name>A0A561E8W3_9MICO</name>
<keyword evidence="4" id="KW-1185">Reference proteome</keyword>
<accession>A0A561E8W3</accession>
<dbReference type="Proteomes" id="UP000318297">
    <property type="component" value="Unassembled WGS sequence"/>
</dbReference>
<dbReference type="Pfam" id="PF13559">
    <property type="entry name" value="DUF4129"/>
    <property type="match status" value="1"/>
</dbReference>
<dbReference type="EMBL" id="VIVQ01000001">
    <property type="protein sequence ID" value="TWE12053.1"/>
    <property type="molecule type" value="Genomic_DNA"/>
</dbReference>
<sequence length="213" mass="23864">MVWADTAPVNPGPTQARDLLRQELAKPVYADDRSLTQRIWDWATEHLHTLLTGVGETLPAYVLAPALLILVAVVVYAATRLRRRRARPAATPAVGVLHEVDLTAEQLRQRAADAEALGDHAGAAVDFFRALARQGEERALLPPSPARTAHETGVRMTEFFPQRSSELSWAADVFDRVRYGHRSVDAHDVARLRDLDEQIRRERPVQHDLVDHQ</sequence>
<gene>
    <name evidence="3" type="ORF">BKA23_0849</name>
</gene>
<dbReference type="RefSeq" id="WP_170226366.1">
    <property type="nucleotide sequence ID" value="NZ_VIVQ01000001.1"/>
</dbReference>
<keyword evidence="1" id="KW-0812">Transmembrane</keyword>
<proteinExistence type="predicted"/>
<evidence type="ECO:0000313" key="4">
    <source>
        <dbReference type="Proteomes" id="UP000318297"/>
    </source>
</evidence>
<keyword evidence="1" id="KW-0472">Membrane</keyword>
<dbReference type="InterPro" id="IPR025403">
    <property type="entry name" value="TgpA-like_C"/>
</dbReference>
<evidence type="ECO:0000313" key="3">
    <source>
        <dbReference type="EMBL" id="TWE12053.1"/>
    </source>
</evidence>
<reference evidence="3 4" key="1">
    <citation type="submission" date="2019-06" db="EMBL/GenBank/DDBJ databases">
        <title>Sequencing the genomes of 1000 actinobacteria strains.</title>
        <authorList>
            <person name="Klenk H.-P."/>
        </authorList>
    </citation>
    <scope>NUCLEOTIDE SEQUENCE [LARGE SCALE GENOMIC DNA]</scope>
    <source>
        <strain evidence="3 4">DSM 19560</strain>
    </source>
</reference>
<evidence type="ECO:0000259" key="2">
    <source>
        <dbReference type="Pfam" id="PF13559"/>
    </source>
</evidence>
<protein>
    <submittedName>
        <fullName evidence="3">Uncharacterized protein DUF4129</fullName>
    </submittedName>
</protein>
<keyword evidence="1" id="KW-1133">Transmembrane helix</keyword>
<feature type="domain" description="Protein-glutamine gamma-glutamyltransferase-like C-terminal" evidence="2">
    <location>
        <begin position="128"/>
        <end position="197"/>
    </location>
</feature>